<dbReference type="EMBL" id="JARGEI010000007">
    <property type="protein sequence ID" value="KAJ8729023.1"/>
    <property type="molecule type" value="Genomic_DNA"/>
</dbReference>
<dbReference type="InterPro" id="IPR006578">
    <property type="entry name" value="MADF-dom"/>
</dbReference>
<proteinExistence type="predicted"/>
<feature type="domain" description="MADF" evidence="1">
    <location>
        <begin position="55"/>
        <end position="96"/>
    </location>
</feature>
<gene>
    <name evidence="6" type="ORF">PYW07_004304</name>
    <name evidence="3" type="ORF">PYW07_006207</name>
    <name evidence="4" type="ORF">PYW07_006640</name>
    <name evidence="5" type="ORF">PYW07_006719</name>
    <name evidence="2" type="ORF">PYW07_009632</name>
</gene>
<organism evidence="5 7">
    <name type="scientific">Mythimna separata</name>
    <name type="common">Oriental armyworm</name>
    <name type="synonym">Pseudaletia separata</name>
    <dbReference type="NCBI Taxonomy" id="271217"/>
    <lineage>
        <taxon>Eukaryota</taxon>
        <taxon>Metazoa</taxon>
        <taxon>Ecdysozoa</taxon>
        <taxon>Arthropoda</taxon>
        <taxon>Hexapoda</taxon>
        <taxon>Insecta</taxon>
        <taxon>Pterygota</taxon>
        <taxon>Neoptera</taxon>
        <taxon>Endopterygota</taxon>
        <taxon>Lepidoptera</taxon>
        <taxon>Glossata</taxon>
        <taxon>Ditrysia</taxon>
        <taxon>Noctuoidea</taxon>
        <taxon>Noctuidae</taxon>
        <taxon>Noctuinae</taxon>
        <taxon>Hadenini</taxon>
        <taxon>Mythimna</taxon>
    </lineage>
</organism>
<evidence type="ECO:0000313" key="5">
    <source>
        <dbReference type="EMBL" id="KAJ8729023.1"/>
    </source>
</evidence>
<dbReference type="PROSITE" id="PS51029">
    <property type="entry name" value="MADF"/>
    <property type="match status" value="1"/>
</dbReference>
<keyword evidence="7" id="KW-1185">Reference proteome</keyword>
<evidence type="ECO:0000313" key="7">
    <source>
        <dbReference type="Proteomes" id="UP001231518"/>
    </source>
</evidence>
<evidence type="ECO:0000313" key="2">
    <source>
        <dbReference type="EMBL" id="KAJ8710266.1"/>
    </source>
</evidence>
<dbReference type="Proteomes" id="UP001231518">
    <property type="component" value="Chromosome 23"/>
</dbReference>
<evidence type="ECO:0000313" key="3">
    <source>
        <dbReference type="EMBL" id="KAJ8728511.1"/>
    </source>
</evidence>
<name>A0AAD7YVV9_MYTSE</name>
<dbReference type="Proteomes" id="UP001231518">
    <property type="component" value="Chromosome 19"/>
</dbReference>
<dbReference type="Pfam" id="PF10545">
    <property type="entry name" value="MADF_DNA_bdg"/>
    <property type="match status" value="1"/>
</dbReference>
<evidence type="ECO:0000259" key="1">
    <source>
        <dbReference type="PROSITE" id="PS51029"/>
    </source>
</evidence>
<reference evidence="5" key="1">
    <citation type="submission" date="2023-03" db="EMBL/GenBank/DDBJ databases">
        <title>Chromosome-level genomes of two armyworms, Mythimna separata and Mythimna loreyi, provide insights into the biosynthesis and reception of sex pheromones.</title>
        <authorList>
            <person name="Zhao H."/>
        </authorList>
    </citation>
    <scope>NUCLEOTIDE SEQUENCE</scope>
    <source>
        <strain evidence="5">BeijingLab</strain>
        <tissue evidence="5">Pupa</tissue>
    </source>
</reference>
<dbReference type="EMBL" id="JARGEI010000023">
    <property type="protein sequence ID" value="KAJ8710266.1"/>
    <property type="molecule type" value="Genomic_DNA"/>
</dbReference>
<dbReference type="EMBL" id="JARGEI010000005">
    <property type="protein sequence ID" value="KAJ8731140.1"/>
    <property type="molecule type" value="Genomic_DNA"/>
</dbReference>
<protein>
    <recommendedName>
        <fullName evidence="1">MADF domain-containing protein</fullName>
    </recommendedName>
</protein>
<dbReference type="EMBL" id="JARGEI010000007">
    <property type="protein sequence ID" value="KAJ8728944.1"/>
    <property type="molecule type" value="Genomic_DNA"/>
</dbReference>
<evidence type="ECO:0000313" key="6">
    <source>
        <dbReference type="EMBL" id="KAJ8731140.1"/>
    </source>
</evidence>
<accession>A0AAD7YVV9</accession>
<dbReference type="Proteomes" id="UP001231518">
    <property type="component" value="Chromosome 16"/>
</dbReference>
<evidence type="ECO:0000313" key="4">
    <source>
        <dbReference type="EMBL" id="KAJ8728944.1"/>
    </source>
</evidence>
<dbReference type="AlphaFoldDB" id="A0AAD7YVV9"/>
<comment type="caution">
    <text evidence="5">The sequence shown here is derived from an EMBL/GenBank/DDBJ whole genome shotgun (WGS) entry which is preliminary data.</text>
</comment>
<dbReference type="EMBL" id="JARGEI010000007">
    <property type="protein sequence ID" value="KAJ8728511.1"/>
    <property type="molecule type" value="Genomic_DNA"/>
</dbReference>
<sequence>MFEYAFYMRERARAAAGARCRRVSPALSVPQREDCVGRAFTTSRRRQLEIMDEEKLISLVQRFECLYNISSPTYSDRMLKVNAWEKVSQEMGKPVG</sequence>